<dbReference type="SUPFAM" id="SSF52540">
    <property type="entry name" value="P-loop containing nucleoside triphosphate hydrolases"/>
    <property type="match status" value="1"/>
</dbReference>
<evidence type="ECO:0000313" key="13">
    <source>
        <dbReference type="Proteomes" id="UP000028058"/>
    </source>
</evidence>
<dbReference type="InterPro" id="IPR017871">
    <property type="entry name" value="ABC_transporter-like_CS"/>
</dbReference>
<evidence type="ECO:0000256" key="5">
    <source>
        <dbReference type="ARBA" id="ARBA00022741"/>
    </source>
</evidence>
<feature type="domain" description="ABC transporter" evidence="11">
    <location>
        <begin position="24"/>
        <end position="249"/>
    </location>
</feature>
<keyword evidence="9" id="KW-0046">Antibiotic resistance</keyword>
<dbReference type="GO" id="GO:0005524">
    <property type="term" value="F:ATP binding"/>
    <property type="evidence" value="ECO:0007669"/>
    <property type="project" value="UniProtKB-KW"/>
</dbReference>
<dbReference type="Pfam" id="PF00005">
    <property type="entry name" value="ABC_tran"/>
    <property type="match status" value="1"/>
</dbReference>
<comment type="subcellular location">
    <subcellularLocation>
        <location evidence="1">Cell membrane</location>
        <topology evidence="1">Peripheral membrane protein</topology>
        <orientation evidence="1">Cytoplasmic side</orientation>
    </subcellularLocation>
</comment>
<dbReference type="PROSITE" id="PS00211">
    <property type="entry name" value="ABC_TRANSPORTER_1"/>
    <property type="match status" value="1"/>
</dbReference>
<dbReference type="CDD" id="cd03263">
    <property type="entry name" value="ABC_subfamily_A"/>
    <property type="match status" value="1"/>
</dbReference>
<dbReference type="EC" id="7.6.2.2" evidence="2"/>
<evidence type="ECO:0000256" key="2">
    <source>
        <dbReference type="ARBA" id="ARBA00012191"/>
    </source>
</evidence>
<dbReference type="InterPro" id="IPR003439">
    <property type="entry name" value="ABC_transporter-like_ATP-bd"/>
</dbReference>
<sequence>MRDAAVTTAGRAGGAEDDLPDQAIRVRGLRKSYGRVEAVRGLDLTVRRGEVFAFLGPNGAGKTTTVEILEGHRHRDGGEVSVLGTDPARATPDWRARVGLVLQTSRMPPELTVRELVARHAGFHPAPRGIDETIELIGLAAQRDRRAGRLSGGQQRRLDVALALVGDPELVFLDEPTTGFDPAARRQAWSMIETVRELGKTVFLTTHYLDEAEALADRLAVVVDGRVVALGTPATLGGRETMPCEIRFSRPEGMPPALLDGAAPAGAGETVVLRTPDPVGRLGPLLDWARGSGAGLPGLEIRRPTLEDIYLAVTEAARTAPAEETR</sequence>
<gene>
    <name evidence="12" type="ORF">SFRA_016920</name>
</gene>
<dbReference type="Gene3D" id="3.40.50.300">
    <property type="entry name" value="P-loop containing nucleotide triphosphate hydrolases"/>
    <property type="match status" value="1"/>
</dbReference>
<dbReference type="OrthoDB" id="9804819at2"/>
<dbReference type="GO" id="GO:0005886">
    <property type="term" value="C:plasma membrane"/>
    <property type="evidence" value="ECO:0007669"/>
    <property type="project" value="UniProtKB-SubCell"/>
</dbReference>
<dbReference type="GO" id="GO:0046677">
    <property type="term" value="P:response to antibiotic"/>
    <property type="evidence" value="ECO:0007669"/>
    <property type="project" value="UniProtKB-KW"/>
</dbReference>
<keyword evidence="3" id="KW-0813">Transport</keyword>
<evidence type="ECO:0000259" key="11">
    <source>
        <dbReference type="PROSITE" id="PS50893"/>
    </source>
</evidence>
<dbReference type="AlphaFoldDB" id="A0A3R7IS08"/>
<evidence type="ECO:0000256" key="6">
    <source>
        <dbReference type="ARBA" id="ARBA00022840"/>
    </source>
</evidence>
<dbReference type="InterPro" id="IPR050763">
    <property type="entry name" value="ABC_transporter_ATP-binding"/>
</dbReference>
<keyword evidence="7" id="KW-1278">Translocase</keyword>
<evidence type="ECO:0000256" key="8">
    <source>
        <dbReference type="ARBA" id="ARBA00023136"/>
    </source>
</evidence>
<keyword evidence="13" id="KW-1185">Reference proteome</keyword>
<protein>
    <recommendedName>
        <fullName evidence="2">ABC-type xenobiotic transporter</fullName>
        <ecNumber evidence="2">7.6.2.2</ecNumber>
    </recommendedName>
</protein>
<dbReference type="InterPro" id="IPR003593">
    <property type="entry name" value="AAA+_ATPase"/>
</dbReference>
<keyword evidence="5" id="KW-0547">Nucleotide-binding</keyword>
<dbReference type="GO" id="GO:0008559">
    <property type="term" value="F:ABC-type xenobiotic transporter activity"/>
    <property type="evidence" value="ECO:0007669"/>
    <property type="project" value="UniProtKB-EC"/>
</dbReference>
<dbReference type="PANTHER" id="PTHR42711">
    <property type="entry name" value="ABC TRANSPORTER ATP-BINDING PROTEIN"/>
    <property type="match status" value="1"/>
</dbReference>
<keyword evidence="6 12" id="KW-0067">ATP-binding</keyword>
<keyword evidence="8" id="KW-0472">Membrane</keyword>
<organism evidence="12 13">
    <name type="scientific">Streptomyces xinghaiensis</name>
    <dbReference type="NCBI Taxonomy" id="1038928"/>
    <lineage>
        <taxon>Bacteria</taxon>
        <taxon>Bacillati</taxon>
        <taxon>Actinomycetota</taxon>
        <taxon>Actinomycetes</taxon>
        <taxon>Kitasatosporales</taxon>
        <taxon>Streptomycetaceae</taxon>
        <taxon>Streptomyces</taxon>
    </lineage>
</organism>
<reference evidence="12 13" key="1">
    <citation type="journal article" date="2014" name="Genome Announc.">
        <title>Draft Genome Sequence of Streptomyces fradiae ATCC 19609, a Strain Highly Sensitive to Antibiotics.</title>
        <authorList>
            <person name="Bekker O.B."/>
            <person name="Klimina K.M."/>
            <person name="Vatlin A.A."/>
            <person name="Zakharevich N.V."/>
            <person name="Kasianov A.S."/>
            <person name="Danilenko V.N."/>
        </authorList>
    </citation>
    <scope>NUCLEOTIDE SEQUENCE [LARGE SCALE GENOMIC DNA]</scope>
    <source>
        <strain evidence="12 13">ATCC 19609</strain>
    </source>
</reference>
<keyword evidence="4" id="KW-1003">Cell membrane</keyword>
<evidence type="ECO:0000256" key="3">
    <source>
        <dbReference type="ARBA" id="ARBA00022448"/>
    </source>
</evidence>
<accession>A0A3R7IS08</accession>
<dbReference type="SMART" id="SM00382">
    <property type="entry name" value="AAA"/>
    <property type="match status" value="1"/>
</dbReference>
<evidence type="ECO:0000256" key="9">
    <source>
        <dbReference type="ARBA" id="ARBA00023251"/>
    </source>
</evidence>
<dbReference type="EMBL" id="JNAD02000007">
    <property type="protein sequence ID" value="RKM94930.1"/>
    <property type="molecule type" value="Genomic_DNA"/>
</dbReference>
<proteinExistence type="inferred from homology"/>
<dbReference type="PROSITE" id="PS50893">
    <property type="entry name" value="ABC_TRANSPORTER_2"/>
    <property type="match status" value="1"/>
</dbReference>
<dbReference type="PANTHER" id="PTHR42711:SF17">
    <property type="entry name" value="ABC TRANSPORTER ATP-BINDING PROTEIN"/>
    <property type="match status" value="1"/>
</dbReference>
<dbReference type="InterPro" id="IPR027417">
    <property type="entry name" value="P-loop_NTPase"/>
</dbReference>
<dbReference type="FunFam" id="3.40.50.300:FF:000589">
    <property type="entry name" value="ABC transporter, ATP-binding subunit"/>
    <property type="match status" value="1"/>
</dbReference>
<dbReference type="Proteomes" id="UP000028058">
    <property type="component" value="Unassembled WGS sequence"/>
</dbReference>
<evidence type="ECO:0000256" key="1">
    <source>
        <dbReference type="ARBA" id="ARBA00004413"/>
    </source>
</evidence>
<name>A0A3R7IS08_9ACTN</name>
<comment type="caution">
    <text evidence="12">The sequence shown here is derived from an EMBL/GenBank/DDBJ whole genome shotgun (WGS) entry which is preliminary data.</text>
</comment>
<evidence type="ECO:0000256" key="7">
    <source>
        <dbReference type="ARBA" id="ARBA00022967"/>
    </source>
</evidence>
<evidence type="ECO:0000313" key="12">
    <source>
        <dbReference type="EMBL" id="RKM94930.1"/>
    </source>
</evidence>
<evidence type="ECO:0000256" key="4">
    <source>
        <dbReference type="ARBA" id="ARBA00022475"/>
    </source>
</evidence>
<evidence type="ECO:0000256" key="10">
    <source>
        <dbReference type="ARBA" id="ARBA00049985"/>
    </source>
</evidence>
<dbReference type="GO" id="GO:0016887">
    <property type="term" value="F:ATP hydrolysis activity"/>
    <property type="evidence" value="ECO:0007669"/>
    <property type="project" value="InterPro"/>
</dbReference>
<comment type="similarity">
    <text evidence="10">Belongs to the ABC transporter superfamily. Drug exporter-1 (DrugE1) (TC 3.A.1.105) family.</text>
</comment>